<proteinExistence type="inferred from homology"/>
<comment type="similarity">
    <text evidence="1">Belongs to the bacterial ribosomal protein bL17 family.</text>
</comment>
<dbReference type="PANTHER" id="PTHR14413:SF16">
    <property type="entry name" value="LARGE RIBOSOMAL SUBUNIT PROTEIN BL17M"/>
    <property type="match status" value="1"/>
</dbReference>
<dbReference type="GO" id="GO:0022625">
    <property type="term" value="C:cytosolic large ribosomal subunit"/>
    <property type="evidence" value="ECO:0007669"/>
    <property type="project" value="TreeGrafter"/>
</dbReference>
<name>A0A382BI69_9ZZZZ</name>
<dbReference type="Gene3D" id="3.90.1030.10">
    <property type="entry name" value="Ribosomal protein L17"/>
    <property type="match status" value="1"/>
</dbReference>
<evidence type="ECO:0000256" key="4">
    <source>
        <dbReference type="SAM" id="MobiDB-lite"/>
    </source>
</evidence>
<feature type="non-terminal residue" evidence="5">
    <location>
        <position position="190"/>
    </location>
</feature>
<dbReference type="AlphaFoldDB" id="A0A382BI69"/>
<reference evidence="5" key="1">
    <citation type="submission" date="2018-05" db="EMBL/GenBank/DDBJ databases">
        <authorList>
            <person name="Lanie J.A."/>
            <person name="Ng W.-L."/>
            <person name="Kazmierczak K.M."/>
            <person name="Andrzejewski T.M."/>
            <person name="Davidsen T.M."/>
            <person name="Wayne K.J."/>
            <person name="Tettelin H."/>
            <person name="Glass J.I."/>
            <person name="Rusch D."/>
            <person name="Podicherti R."/>
            <person name="Tsui H.-C.T."/>
            <person name="Winkler M.E."/>
        </authorList>
    </citation>
    <scope>NUCLEOTIDE SEQUENCE</scope>
</reference>
<feature type="non-terminal residue" evidence="5">
    <location>
        <position position="1"/>
    </location>
</feature>
<dbReference type="EMBL" id="UINC01029942">
    <property type="protein sequence ID" value="SVB13526.1"/>
    <property type="molecule type" value="Genomic_DNA"/>
</dbReference>
<dbReference type="InterPro" id="IPR000456">
    <property type="entry name" value="Ribosomal_bL17"/>
</dbReference>
<evidence type="ECO:0000256" key="2">
    <source>
        <dbReference type="ARBA" id="ARBA00022980"/>
    </source>
</evidence>
<dbReference type="GO" id="GO:0003735">
    <property type="term" value="F:structural constituent of ribosome"/>
    <property type="evidence" value="ECO:0007669"/>
    <property type="project" value="InterPro"/>
</dbReference>
<evidence type="ECO:0008006" key="6">
    <source>
        <dbReference type="Google" id="ProtNLM"/>
    </source>
</evidence>
<dbReference type="HAMAP" id="MF_01368">
    <property type="entry name" value="Ribosomal_bL17"/>
    <property type="match status" value="1"/>
</dbReference>
<dbReference type="FunFam" id="3.90.1030.10:FF:000001">
    <property type="entry name" value="50S ribosomal protein L17"/>
    <property type="match status" value="1"/>
</dbReference>
<dbReference type="PANTHER" id="PTHR14413">
    <property type="entry name" value="RIBOSOMAL PROTEIN L17"/>
    <property type="match status" value="1"/>
</dbReference>
<keyword evidence="3" id="KW-0687">Ribonucleoprotein</keyword>
<accession>A0A382BI69</accession>
<protein>
    <recommendedName>
        <fullName evidence="6">50S ribosomal protein L17</fullName>
    </recommendedName>
</protein>
<keyword evidence="2" id="KW-0689">Ribosomal protein</keyword>
<dbReference type="GO" id="GO:0006412">
    <property type="term" value="P:translation"/>
    <property type="evidence" value="ECO:0007669"/>
    <property type="project" value="InterPro"/>
</dbReference>
<organism evidence="5">
    <name type="scientific">marine metagenome</name>
    <dbReference type="NCBI Taxonomy" id="408172"/>
    <lineage>
        <taxon>unclassified sequences</taxon>
        <taxon>metagenomes</taxon>
        <taxon>ecological metagenomes</taxon>
    </lineage>
</organism>
<dbReference type="SUPFAM" id="SSF64263">
    <property type="entry name" value="Prokaryotic ribosomal protein L17"/>
    <property type="match status" value="1"/>
</dbReference>
<feature type="region of interest" description="Disordered" evidence="4">
    <location>
        <begin position="135"/>
        <end position="163"/>
    </location>
</feature>
<evidence type="ECO:0000313" key="5">
    <source>
        <dbReference type="EMBL" id="SVB13526.1"/>
    </source>
</evidence>
<dbReference type="Pfam" id="PF01196">
    <property type="entry name" value="Ribosomal_L17"/>
    <property type="match status" value="1"/>
</dbReference>
<evidence type="ECO:0000256" key="1">
    <source>
        <dbReference type="ARBA" id="ARBA00008777"/>
    </source>
</evidence>
<dbReference type="InterPro" id="IPR036373">
    <property type="entry name" value="Ribosomal_bL17_sf"/>
</dbReference>
<evidence type="ECO:0000256" key="3">
    <source>
        <dbReference type="ARBA" id="ARBA00023274"/>
    </source>
</evidence>
<sequence length="190" mass="21324">VFNGRNYVKQEFLMRHRKQGRALSRNASHRRAMLANLATAVLEQEKVKTTTAKAKEVRGLVERLITVAKRQDLHARRQVLKTVRNQAVVAKLFDSIAPRFVHRPGGYTRIIRLGQRQGDAAELSILELVGTEVVTDTEPNEEEAKPRTGRRKKTEAAPVVEEPAVEEAVVEEIVDTPKTEPSRTAENSAE</sequence>
<gene>
    <name evidence="5" type="ORF">METZ01_LOCUS166380</name>
</gene>
<dbReference type="NCBIfam" id="TIGR00059">
    <property type="entry name" value="L17"/>
    <property type="match status" value="1"/>
</dbReference>